<proteinExistence type="predicted"/>
<organism evidence="1 2">
    <name type="scientific">Amborella trichopoda</name>
    <dbReference type="NCBI Taxonomy" id="13333"/>
    <lineage>
        <taxon>Eukaryota</taxon>
        <taxon>Viridiplantae</taxon>
        <taxon>Streptophyta</taxon>
        <taxon>Embryophyta</taxon>
        <taxon>Tracheophyta</taxon>
        <taxon>Spermatophyta</taxon>
        <taxon>Magnoliopsida</taxon>
        <taxon>Amborellales</taxon>
        <taxon>Amborellaceae</taxon>
        <taxon>Amborella</taxon>
    </lineage>
</organism>
<keyword evidence="2" id="KW-1185">Reference proteome</keyword>
<dbReference type="HOGENOM" id="CLU_2592933_0_0_1"/>
<evidence type="ECO:0000313" key="1">
    <source>
        <dbReference type="EMBL" id="ERN11414.1"/>
    </source>
</evidence>
<gene>
    <name evidence="1" type="ORF">AMTR_s00022p00030220</name>
</gene>
<protein>
    <submittedName>
        <fullName evidence="1">Uncharacterized protein</fullName>
    </submittedName>
</protein>
<reference evidence="2" key="1">
    <citation type="journal article" date="2013" name="Science">
        <title>The Amborella genome and the evolution of flowering plants.</title>
        <authorList>
            <consortium name="Amborella Genome Project"/>
        </authorList>
    </citation>
    <scope>NUCLEOTIDE SEQUENCE [LARGE SCALE GENOMIC DNA]</scope>
</reference>
<evidence type="ECO:0000313" key="2">
    <source>
        <dbReference type="Proteomes" id="UP000017836"/>
    </source>
</evidence>
<dbReference type="Gramene" id="ERN11414">
    <property type="protein sequence ID" value="ERN11414"/>
    <property type="gene ID" value="AMTR_s00022p00030220"/>
</dbReference>
<dbReference type="Proteomes" id="UP000017836">
    <property type="component" value="Unassembled WGS sequence"/>
</dbReference>
<dbReference type="AlphaFoldDB" id="W1PUA4"/>
<name>W1PUA4_AMBTC</name>
<accession>W1PUA4</accession>
<dbReference type="EMBL" id="KI392687">
    <property type="protein sequence ID" value="ERN11414.1"/>
    <property type="molecule type" value="Genomic_DNA"/>
</dbReference>
<sequence length="80" mass="9189">MALARGLGYYDIRGVVESNCKEGHRGRMVRDWCTTMAPDLGMGRPRIERQLGRPFQVVSFAKVTTERDYPQKVSHSKQFD</sequence>